<name>A0A2W5NNR4_VARPD</name>
<protein>
    <submittedName>
        <fullName evidence="2">Uncharacterized protein</fullName>
    </submittedName>
</protein>
<feature type="non-terminal residue" evidence="2">
    <location>
        <position position="119"/>
    </location>
</feature>
<feature type="transmembrane region" description="Helical" evidence="1">
    <location>
        <begin position="64"/>
        <end position="86"/>
    </location>
</feature>
<organism evidence="2 3">
    <name type="scientific">Variovorax paradoxus</name>
    <dbReference type="NCBI Taxonomy" id="34073"/>
    <lineage>
        <taxon>Bacteria</taxon>
        <taxon>Pseudomonadati</taxon>
        <taxon>Pseudomonadota</taxon>
        <taxon>Betaproteobacteria</taxon>
        <taxon>Burkholderiales</taxon>
        <taxon>Comamonadaceae</taxon>
        <taxon>Variovorax</taxon>
    </lineage>
</organism>
<dbReference type="Proteomes" id="UP000249135">
    <property type="component" value="Unassembled WGS sequence"/>
</dbReference>
<keyword evidence="1" id="KW-0812">Transmembrane</keyword>
<reference evidence="2 3" key="1">
    <citation type="submission" date="2017-08" db="EMBL/GenBank/DDBJ databases">
        <title>Infants hospitalized years apart are colonized by the same room-sourced microbial strains.</title>
        <authorList>
            <person name="Brooks B."/>
            <person name="Olm M.R."/>
            <person name="Firek B.A."/>
            <person name="Baker R."/>
            <person name="Thomas B.C."/>
            <person name="Morowitz M.J."/>
            <person name="Banfield J.F."/>
        </authorList>
    </citation>
    <scope>NUCLEOTIDE SEQUENCE [LARGE SCALE GENOMIC DNA]</scope>
    <source>
        <strain evidence="2">S2_005_003_R2_41</strain>
    </source>
</reference>
<evidence type="ECO:0000313" key="3">
    <source>
        <dbReference type="Proteomes" id="UP000249135"/>
    </source>
</evidence>
<gene>
    <name evidence="2" type="ORF">DI563_32465</name>
</gene>
<comment type="caution">
    <text evidence="2">The sequence shown here is derived from an EMBL/GenBank/DDBJ whole genome shotgun (WGS) entry which is preliminary data.</text>
</comment>
<feature type="transmembrane region" description="Helical" evidence="1">
    <location>
        <begin position="98"/>
        <end position="116"/>
    </location>
</feature>
<keyword evidence="1" id="KW-0472">Membrane</keyword>
<accession>A0A2W5NNR4</accession>
<dbReference type="Pfam" id="PF20327">
    <property type="entry name" value="DUF6622"/>
    <property type="match status" value="1"/>
</dbReference>
<keyword evidence="1" id="KW-1133">Transmembrane helix</keyword>
<evidence type="ECO:0000256" key="1">
    <source>
        <dbReference type="SAM" id="Phobius"/>
    </source>
</evidence>
<feature type="transmembrane region" description="Helical" evidence="1">
    <location>
        <begin position="38"/>
        <end position="58"/>
    </location>
</feature>
<feature type="transmembrane region" description="Helical" evidence="1">
    <location>
        <begin position="12"/>
        <end position="29"/>
    </location>
</feature>
<proteinExistence type="predicted"/>
<dbReference type="InterPro" id="IPR046730">
    <property type="entry name" value="DUF6622"/>
</dbReference>
<dbReference type="EMBL" id="QFPP01000921">
    <property type="protein sequence ID" value="PZQ55172.1"/>
    <property type="molecule type" value="Genomic_DNA"/>
</dbReference>
<dbReference type="AlphaFoldDB" id="A0A2W5NNR4"/>
<sequence>MLIEILTHTPTWVFVVFGLLAWLGGRQLVAGSAHLNRVIAMPLAMVGFAVYGLATAFGQSPAGLSALAGWAAAAAVALAVVVRIPLNHAVRYDAATRRFFQPGSAVPLALMMGIFLTKY</sequence>
<evidence type="ECO:0000313" key="2">
    <source>
        <dbReference type="EMBL" id="PZQ55172.1"/>
    </source>
</evidence>